<dbReference type="EMBL" id="CP038266">
    <property type="protein sequence ID" value="QBR88607.1"/>
    <property type="molecule type" value="Genomic_DNA"/>
</dbReference>
<keyword evidence="3" id="KW-1185">Reference proteome</keyword>
<evidence type="ECO:0000313" key="3">
    <source>
        <dbReference type="Proteomes" id="UP000295748"/>
    </source>
</evidence>
<dbReference type="PANTHER" id="PTHR30157">
    <property type="entry name" value="FERRIC REDUCTASE, NADPH-DEPENDENT"/>
    <property type="match status" value="1"/>
</dbReference>
<dbReference type="Proteomes" id="UP000295748">
    <property type="component" value="Chromosome"/>
</dbReference>
<evidence type="ECO:0000313" key="2">
    <source>
        <dbReference type="EMBL" id="QBR88607.1"/>
    </source>
</evidence>
<dbReference type="Pfam" id="PF08021">
    <property type="entry name" value="FAD_binding_9"/>
    <property type="match status" value="1"/>
</dbReference>
<dbReference type="InterPro" id="IPR007037">
    <property type="entry name" value="SIP_rossman_dom"/>
</dbReference>
<dbReference type="Pfam" id="PF04954">
    <property type="entry name" value="SIP"/>
    <property type="match status" value="1"/>
</dbReference>
<dbReference type="InterPro" id="IPR017938">
    <property type="entry name" value="Riboflavin_synthase-like_b-brl"/>
</dbReference>
<dbReference type="InterPro" id="IPR039261">
    <property type="entry name" value="FNR_nucleotide-bd"/>
</dbReference>
<protein>
    <submittedName>
        <fullName evidence="2">Siderophore-interacting protein</fullName>
    </submittedName>
</protein>
<dbReference type="PANTHER" id="PTHR30157:SF0">
    <property type="entry name" value="NADPH-DEPENDENT FERRIC-CHELATE REDUCTASE"/>
    <property type="match status" value="1"/>
</dbReference>
<dbReference type="InterPro" id="IPR039374">
    <property type="entry name" value="SIP_fam"/>
</dbReference>
<dbReference type="InterPro" id="IPR013113">
    <property type="entry name" value="SIP_FAD-bd"/>
</dbReference>
<organism evidence="2 3">
    <name type="scientific">Microbacterium wangchenii</name>
    <dbReference type="NCBI Taxonomy" id="2541726"/>
    <lineage>
        <taxon>Bacteria</taxon>
        <taxon>Bacillati</taxon>
        <taxon>Actinomycetota</taxon>
        <taxon>Actinomycetes</taxon>
        <taxon>Micrococcales</taxon>
        <taxon>Microbacteriaceae</taxon>
        <taxon>Microbacterium</taxon>
    </lineage>
</organism>
<dbReference type="Gene3D" id="2.40.30.10">
    <property type="entry name" value="Translation factors"/>
    <property type="match status" value="1"/>
</dbReference>
<dbReference type="InterPro" id="IPR017927">
    <property type="entry name" value="FAD-bd_FR_type"/>
</dbReference>
<dbReference type="CDD" id="cd06193">
    <property type="entry name" value="siderophore_interacting"/>
    <property type="match status" value="1"/>
</dbReference>
<accession>A0ABX5SS54</accession>
<dbReference type="RefSeq" id="WP_135065824.1">
    <property type="nucleotide sequence ID" value="NZ_CP038266.1"/>
</dbReference>
<dbReference type="Gene3D" id="3.40.50.80">
    <property type="entry name" value="Nucleotide-binding domain of ferredoxin-NADP reductase (FNR) module"/>
    <property type="match status" value="1"/>
</dbReference>
<name>A0ABX5SS54_9MICO</name>
<feature type="domain" description="FAD-binding FR-type" evidence="1">
    <location>
        <begin position="13"/>
        <end position="147"/>
    </location>
</feature>
<reference evidence="2 3" key="1">
    <citation type="submission" date="2019-03" db="EMBL/GenBank/DDBJ databases">
        <authorList>
            <person name="Dong K."/>
        </authorList>
    </citation>
    <scope>NUCLEOTIDE SEQUENCE [LARGE SCALE GENOMIC DNA]</scope>
    <source>
        <strain evidence="3">dk512</strain>
    </source>
</reference>
<gene>
    <name evidence="2" type="ORF">E4K62_07845</name>
</gene>
<evidence type="ECO:0000259" key="1">
    <source>
        <dbReference type="PROSITE" id="PS51384"/>
    </source>
</evidence>
<dbReference type="PROSITE" id="PS51384">
    <property type="entry name" value="FAD_FR"/>
    <property type="match status" value="1"/>
</dbReference>
<sequence length="314" mass="34375">MTSPADVLVRPAYRPYLARVAGVRRLSPAFLRVTFTSPDFAHVGTAGLDQRVKLVLPRPDGSLCDVGQTDPEIIAAGTWYQRWRDLPAHERGPFRTYTIGRTDPDAGEVDIDFVLHHDAGPAGSWAERAAVGDEIVLVGPDERSEQRRLGIDWHPGTARRLLLAGDETAVPAIGAIVGALGDDVDADVFVEVPTSADVLTWTVPARTRVRWIGRDGADHGVGLIDAVSRWCAGNPDCLERAAAPRPEVLADIDVDRDLLWDAPEDGEGEFYAWIAGEAATVKTLRRMLVSARGVDRKRVAFMGYWRLGQAERQE</sequence>
<dbReference type="SUPFAM" id="SSF63380">
    <property type="entry name" value="Riboflavin synthase domain-like"/>
    <property type="match status" value="1"/>
</dbReference>
<proteinExistence type="predicted"/>